<organism evidence="1 2">
    <name type="scientific">Caerostris extrusa</name>
    <name type="common">Bark spider</name>
    <name type="synonym">Caerostris bankana</name>
    <dbReference type="NCBI Taxonomy" id="172846"/>
    <lineage>
        <taxon>Eukaryota</taxon>
        <taxon>Metazoa</taxon>
        <taxon>Ecdysozoa</taxon>
        <taxon>Arthropoda</taxon>
        <taxon>Chelicerata</taxon>
        <taxon>Arachnida</taxon>
        <taxon>Araneae</taxon>
        <taxon>Araneomorphae</taxon>
        <taxon>Entelegynae</taxon>
        <taxon>Araneoidea</taxon>
        <taxon>Araneidae</taxon>
        <taxon>Caerostris</taxon>
    </lineage>
</organism>
<evidence type="ECO:0000313" key="2">
    <source>
        <dbReference type="Proteomes" id="UP001054945"/>
    </source>
</evidence>
<keyword evidence="2" id="KW-1185">Reference proteome</keyword>
<name>A0AAV4XDA0_CAEEX</name>
<evidence type="ECO:0000313" key="1">
    <source>
        <dbReference type="EMBL" id="GIY92891.1"/>
    </source>
</evidence>
<sequence length="114" mass="12420">MVHGCPRIPLLNQQELNTLPSLGRQRPSYQCPLMTRLPVTQSLHAHSDGQACACDAILINTPRKFGASDALTAPRWWSERLVSQGECLEQRGWNGGVISYGHGSPVLRGGNGMV</sequence>
<proteinExistence type="predicted"/>
<gene>
    <name evidence="1" type="ORF">CEXT_158171</name>
</gene>
<protein>
    <submittedName>
        <fullName evidence="1">Uncharacterized protein</fullName>
    </submittedName>
</protein>
<dbReference type="AlphaFoldDB" id="A0AAV4XDA0"/>
<comment type="caution">
    <text evidence="1">The sequence shown here is derived from an EMBL/GenBank/DDBJ whole genome shotgun (WGS) entry which is preliminary data.</text>
</comment>
<dbReference type="Proteomes" id="UP001054945">
    <property type="component" value="Unassembled WGS sequence"/>
</dbReference>
<dbReference type="EMBL" id="BPLR01000207">
    <property type="protein sequence ID" value="GIY92891.1"/>
    <property type="molecule type" value="Genomic_DNA"/>
</dbReference>
<reference evidence="1 2" key="1">
    <citation type="submission" date="2021-06" db="EMBL/GenBank/DDBJ databases">
        <title>Caerostris extrusa draft genome.</title>
        <authorList>
            <person name="Kono N."/>
            <person name="Arakawa K."/>
        </authorList>
    </citation>
    <scope>NUCLEOTIDE SEQUENCE [LARGE SCALE GENOMIC DNA]</scope>
</reference>
<accession>A0AAV4XDA0</accession>